<dbReference type="GO" id="GO:0022412">
    <property type="term" value="P:cellular process involved in reproduction in multicellular organism"/>
    <property type="evidence" value="ECO:0007669"/>
    <property type="project" value="UniProtKB-ARBA"/>
</dbReference>
<dbReference type="EMBL" id="KZ308796">
    <property type="protein sequence ID" value="KAG8234306.1"/>
    <property type="molecule type" value="Genomic_DNA"/>
</dbReference>
<name>A0A8K0P5A9_LADFU</name>
<dbReference type="GO" id="GO:0003006">
    <property type="term" value="P:developmental process involved in reproduction"/>
    <property type="evidence" value="ECO:0007669"/>
    <property type="project" value="UniProtKB-ARBA"/>
</dbReference>
<dbReference type="InterPro" id="IPR027417">
    <property type="entry name" value="P-loop_NTPase"/>
</dbReference>
<accession>A0A8K0P5A9</accession>
<dbReference type="PANTHER" id="PTHR24072">
    <property type="entry name" value="RHO FAMILY GTPASE"/>
    <property type="match status" value="1"/>
</dbReference>
<dbReference type="SMART" id="SM00175">
    <property type="entry name" value="RAB"/>
    <property type="match status" value="1"/>
</dbReference>
<dbReference type="Proteomes" id="UP000792457">
    <property type="component" value="Unassembled WGS sequence"/>
</dbReference>
<feature type="region of interest" description="Disordered" evidence="4">
    <location>
        <begin position="339"/>
        <end position="365"/>
    </location>
</feature>
<sequence length="374" mass="41221">MPPYAAGKSVDSRSLLLDSKVHDLSRMNGNQGNGSGEGLLIRSDCRNCYRFIHNHGDVESAQRGKVYCGCQHHQSSKKNVPNVLNQKDRVKCVLVGDGAVGKTSLVVSYSTNGFPTDYVPTAYDNYNVVVNVDGRPIRLQLCDTAGQDDFDSLRPLCYPGTDVYLVCFSVVSPTSFYNVADKWIPEIRQHHQASGVDSSSPAIVLVGTQSDLRSNIEMFLDRLLLHVDDTPSIFWGIPSNQEMTFLLEFEAVDPKKPTGMMAKLSLAKQITVEEPQKKQCMSVQVLVELARHQEAPVPVEKAQRLAAKIGAVAYVESSALTQHNLKEVFDTAIVHSLSRGNTVQSPSPPTSRRDAAAEEESSRSSFWKWLCCTS</sequence>
<dbReference type="InterPro" id="IPR001806">
    <property type="entry name" value="Small_GTPase"/>
</dbReference>
<dbReference type="OrthoDB" id="8830751at2759"/>
<dbReference type="Gene3D" id="3.40.50.300">
    <property type="entry name" value="P-loop containing nucleotide triphosphate hydrolases"/>
    <property type="match status" value="1"/>
</dbReference>
<evidence type="ECO:0000256" key="2">
    <source>
        <dbReference type="ARBA" id="ARBA00022741"/>
    </source>
</evidence>
<dbReference type="InterPro" id="IPR003578">
    <property type="entry name" value="Small_GTPase_Rho"/>
</dbReference>
<dbReference type="PROSITE" id="PS51421">
    <property type="entry name" value="RAS"/>
    <property type="match status" value="1"/>
</dbReference>
<proteinExistence type="inferred from homology"/>
<dbReference type="GO" id="GO:0005525">
    <property type="term" value="F:GTP binding"/>
    <property type="evidence" value="ECO:0007669"/>
    <property type="project" value="UniProtKB-KW"/>
</dbReference>
<dbReference type="GO" id="GO:0003924">
    <property type="term" value="F:GTPase activity"/>
    <property type="evidence" value="ECO:0007669"/>
    <property type="project" value="InterPro"/>
</dbReference>
<dbReference type="SMART" id="SM00173">
    <property type="entry name" value="RAS"/>
    <property type="match status" value="1"/>
</dbReference>
<dbReference type="PRINTS" id="PR00449">
    <property type="entry name" value="RASTRNSFRMNG"/>
</dbReference>
<reference evidence="5" key="2">
    <citation type="submission" date="2017-10" db="EMBL/GenBank/DDBJ databases">
        <title>Ladona fulva Genome sequencing and assembly.</title>
        <authorList>
            <person name="Murali S."/>
            <person name="Richards S."/>
            <person name="Bandaranaike D."/>
            <person name="Bellair M."/>
            <person name="Blankenburg K."/>
            <person name="Chao H."/>
            <person name="Dinh H."/>
            <person name="Doddapaneni H."/>
            <person name="Dugan-Rocha S."/>
            <person name="Elkadiri S."/>
            <person name="Gnanaolivu R."/>
            <person name="Hernandez B."/>
            <person name="Skinner E."/>
            <person name="Javaid M."/>
            <person name="Lee S."/>
            <person name="Li M."/>
            <person name="Ming W."/>
            <person name="Munidasa M."/>
            <person name="Muniz J."/>
            <person name="Nguyen L."/>
            <person name="Hughes D."/>
            <person name="Osuji N."/>
            <person name="Pu L.-L."/>
            <person name="Puazo M."/>
            <person name="Qu C."/>
            <person name="Quiroz J."/>
            <person name="Raj R."/>
            <person name="Weissenberger G."/>
            <person name="Xin Y."/>
            <person name="Zou X."/>
            <person name="Han Y."/>
            <person name="Worley K."/>
            <person name="Muzny D."/>
            <person name="Gibbs R."/>
        </authorList>
    </citation>
    <scope>NUCLEOTIDE SEQUENCE</scope>
    <source>
        <strain evidence="5">Sampled in the wild</strain>
    </source>
</reference>
<reference evidence="5" key="1">
    <citation type="submission" date="2013-04" db="EMBL/GenBank/DDBJ databases">
        <authorList>
            <person name="Qu J."/>
            <person name="Murali S.C."/>
            <person name="Bandaranaike D."/>
            <person name="Bellair M."/>
            <person name="Blankenburg K."/>
            <person name="Chao H."/>
            <person name="Dinh H."/>
            <person name="Doddapaneni H."/>
            <person name="Downs B."/>
            <person name="Dugan-Rocha S."/>
            <person name="Elkadiri S."/>
            <person name="Gnanaolivu R.D."/>
            <person name="Hernandez B."/>
            <person name="Javaid M."/>
            <person name="Jayaseelan J.C."/>
            <person name="Lee S."/>
            <person name="Li M."/>
            <person name="Ming W."/>
            <person name="Munidasa M."/>
            <person name="Muniz J."/>
            <person name="Nguyen L."/>
            <person name="Ongeri F."/>
            <person name="Osuji N."/>
            <person name="Pu L.-L."/>
            <person name="Puazo M."/>
            <person name="Qu C."/>
            <person name="Quiroz J."/>
            <person name="Raj R."/>
            <person name="Weissenberger G."/>
            <person name="Xin Y."/>
            <person name="Zou X."/>
            <person name="Han Y."/>
            <person name="Richards S."/>
            <person name="Worley K."/>
            <person name="Muzny D."/>
            <person name="Gibbs R."/>
        </authorList>
    </citation>
    <scope>NUCLEOTIDE SEQUENCE</scope>
    <source>
        <strain evidence="5">Sampled in the wild</strain>
    </source>
</reference>
<organism evidence="5 6">
    <name type="scientific">Ladona fulva</name>
    <name type="common">Scarce chaser dragonfly</name>
    <name type="synonym">Libellula fulva</name>
    <dbReference type="NCBI Taxonomy" id="123851"/>
    <lineage>
        <taxon>Eukaryota</taxon>
        <taxon>Metazoa</taxon>
        <taxon>Ecdysozoa</taxon>
        <taxon>Arthropoda</taxon>
        <taxon>Hexapoda</taxon>
        <taxon>Insecta</taxon>
        <taxon>Pterygota</taxon>
        <taxon>Palaeoptera</taxon>
        <taxon>Odonata</taxon>
        <taxon>Epiprocta</taxon>
        <taxon>Anisoptera</taxon>
        <taxon>Libelluloidea</taxon>
        <taxon>Libellulidae</taxon>
        <taxon>Ladona</taxon>
    </lineage>
</organism>
<dbReference type="AlphaFoldDB" id="A0A8K0P5A9"/>
<dbReference type="SMART" id="SM00174">
    <property type="entry name" value="RHO"/>
    <property type="match status" value="1"/>
</dbReference>
<dbReference type="SUPFAM" id="SSF52540">
    <property type="entry name" value="P-loop containing nucleoside triphosphate hydrolases"/>
    <property type="match status" value="1"/>
</dbReference>
<feature type="compositionally biased region" description="Basic and acidic residues" evidence="4">
    <location>
        <begin position="351"/>
        <end position="362"/>
    </location>
</feature>
<keyword evidence="6" id="KW-1185">Reference proteome</keyword>
<evidence type="ECO:0000256" key="3">
    <source>
        <dbReference type="ARBA" id="ARBA00023134"/>
    </source>
</evidence>
<dbReference type="InterPro" id="IPR005225">
    <property type="entry name" value="Small_GTP-bd"/>
</dbReference>
<keyword evidence="3" id="KW-0342">GTP-binding</keyword>
<evidence type="ECO:0000313" key="5">
    <source>
        <dbReference type="EMBL" id="KAG8234306.1"/>
    </source>
</evidence>
<dbReference type="PROSITE" id="PS51419">
    <property type="entry name" value="RAB"/>
    <property type="match status" value="1"/>
</dbReference>
<dbReference type="GO" id="GO:0035099">
    <property type="term" value="P:hemocyte migration"/>
    <property type="evidence" value="ECO:0007669"/>
    <property type="project" value="UniProtKB-ARBA"/>
</dbReference>
<dbReference type="FunFam" id="3.40.50.300:FF:001179">
    <property type="entry name" value="Rho family GTPase"/>
    <property type="match status" value="1"/>
</dbReference>
<keyword evidence="2" id="KW-0547">Nucleotide-binding</keyword>
<dbReference type="GO" id="GO:0001667">
    <property type="term" value="P:ameboidal-type cell migration"/>
    <property type="evidence" value="ECO:0007669"/>
    <property type="project" value="UniProtKB-ARBA"/>
</dbReference>
<evidence type="ECO:0000313" key="6">
    <source>
        <dbReference type="Proteomes" id="UP000792457"/>
    </source>
</evidence>
<dbReference type="GO" id="GO:0007264">
    <property type="term" value="P:small GTPase-mediated signal transduction"/>
    <property type="evidence" value="ECO:0007669"/>
    <property type="project" value="InterPro"/>
</dbReference>
<dbReference type="GO" id="GO:0035006">
    <property type="term" value="P:melanization defense response"/>
    <property type="evidence" value="ECO:0007669"/>
    <property type="project" value="UniProtKB-ARBA"/>
</dbReference>
<evidence type="ECO:0000256" key="1">
    <source>
        <dbReference type="ARBA" id="ARBA00010142"/>
    </source>
</evidence>
<protein>
    <submittedName>
        <fullName evidence="5">Uncharacterized protein</fullName>
    </submittedName>
</protein>
<gene>
    <name evidence="5" type="ORF">J437_LFUL013046</name>
</gene>
<comment type="similarity">
    <text evidence="1">Belongs to the small GTPase superfamily. Rho family.</text>
</comment>
<dbReference type="Pfam" id="PF00071">
    <property type="entry name" value="Ras"/>
    <property type="match status" value="2"/>
</dbReference>
<evidence type="ECO:0000256" key="4">
    <source>
        <dbReference type="SAM" id="MobiDB-lite"/>
    </source>
</evidence>
<dbReference type="NCBIfam" id="TIGR00231">
    <property type="entry name" value="small_GTP"/>
    <property type="match status" value="1"/>
</dbReference>
<comment type="caution">
    <text evidence="5">The sequence shown here is derived from an EMBL/GenBank/DDBJ whole genome shotgun (WGS) entry which is preliminary data.</text>
</comment>
<dbReference type="PROSITE" id="PS51420">
    <property type="entry name" value="RHO"/>
    <property type="match status" value="1"/>
</dbReference>